<comment type="caution">
    <text evidence="2">The sequence shown here is derived from an EMBL/GenBank/DDBJ whole genome shotgun (WGS) entry which is preliminary data.</text>
</comment>
<dbReference type="Proteomes" id="UP001158087">
    <property type="component" value="Unassembled WGS sequence"/>
</dbReference>
<feature type="chain" id="PRO_5041212305" evidence="1">
    <location>
        <begin position="23"/>
        <end position="166"/>
    </location>
</feature>
<proteinExistence type="predicted"/>
<dbReference type="EMBL" id="JAODYY010000001">
    <property type="protein sequence ID" value="MDH0123324.1"/>
    <property type="molecule type" value="Genomic_DNA"/>
</dbReference>
<keyword evidence="1" id="KW-0732">Signal</keyword>
<sequence length="166" mass="18146">MKKTMMPMALVVSAFFMGKAGAQTLEYCYAPPDSKTYLQKTIGPWKIIKSKCSCSATTIGKPSSMLVVHATRASVDQREPILKLLVFLDKKLKKPVSNIPVKVDGFDVESETEGQEDIIASELKIDLLETISSSNQIEIGPYKFALRQSSAAVNAMMSCYGTLTGK</sequence>
<gene>
    <name evidence="2" type="ORF">N7376_04910</name>
</gene>
<dbReference type="AlphaFoldDB" id="A0AA42KKW1"/>
<reference evidence="2" key="1">
    <citation type="submission" date="2022-09" db="EMBL/GenBank/DDBJ databases">
        <title>Intensive care unit water sources are persistently colonized with multi-drug resistant bacteria and are the site of extensive horizontal gene transfer of antibiotic resistance genes.</title>
        <authorList>
            <person name="Diorio-Toth L."/>
        </authorList>
    </citation>
    <scope>NUCLEOTIDE SEQUENCE</scope>
    <source>
        <strain evidence="2">GD04153</strain>
    </source>
</reference>
<evidence type="ECO:0000313" key="2">
    <source>
        <dbReference type="EMBL" id="MDH0123324.1"/>
    </source>
</evidence>
<name>A0AA42KKW1_9HYPH</name>
<organism evidence="2 3">
    <name type="scientific">Brucella intermedia GD04153</name>
    <dbReference type="NCBI Taxonomy" id="2975438"/>
    <lineage>
        <taxon>Bacteria</taxon>
        <taxon>Pseudomonadati</taxon>
        <taxon>Pseudomonadota</taxon>
        <taxon>Alphaproteobacteria</taxon>
        <taxon>Hyphomicrobiales</taxon>
        <taxon>Brucellaceae</taxon>
        <taxon>Brucella/Ochrobactrum group</taxon>
        <taxon>Brucella</taxon>
    </lineage>
</organism>
<evidence type="ECO:0000256" key="1">
    <source>
        <dbReference type="SAM" id="SignalP"/>
    </source>
</evidence>
<evidence type="ECO:0000313" key="3">
    <source>
        <dbReference type="Proteomes" id="UP001158087"/>
    </source>
</evidence>
<feature type="signal peptide" evidence="1">
    <location>
        <begin position="1"/>
        <end position="22"/>
    </location>
</feature>
<protein>
    <submittedName>
        <fullName evidence="2">Uncharacterized protein</fullName>
    </submittedName>
</protein>
<accession>A0AA42KKW1</accession>